<organism evidence="10 11">
    <name type="scientific">Arachnia propionica</name>
    <dbReference type="NCBI Taxonomy" id="1750"/>
    <lineage>
        <taxon>Bacteria</taxon>
        <taxon>Bacillati</taxon>
        <taxon>Actinomycetota</taxon>
        <taxon>Actinomycetes</taxon>
        <taxon>Propionibacteriales</taxon>
        <taxon>Propionibacteriaceae</taxon>
        <taxon>Arachnia</taxon>
    </lineage>
</organism>
<evidence type="ECO:0000256" key="3">
    <source>
        <dbReference type="ARBA" id="ARBA00022475"/>
    </source>
</evidence>
<dbReference type="PROSITE" id="PS50928">
    <property type="entry name" value="ABC_TM1"/>
    <property type="match status" value="1"/>
</dbReference>
<feature type="transmembrane region" description="Helical" evidence="7">
    <location>
        <begin position="120"/>
        <end position="139"/>
    </location>
</feature>
<evidence type="ECO:0000256" key="6">
    <source>
        <dbReference type="ARBA" id="ARBA00023136"/>
    </source>
</evidence>
<name>A0A3N4D251_9ACTN</name>
<dbReference type="CDD" id="cd06261">
    <property type="entry name" value="TM_PBP2"/>
    <property type="match status" value="1"/>
</dbReference>
<evidence type="ECO:0000313" key="9">
    <source>
        <dbReference type="EMBL" id="QUC10022.1"/>
    </source>
</evidence>
<evidence type="ECO:0000256" key="5">
    <source>
        <dbReference type="ARBA" id="ARBA00022989"/>
    </source>
</evidence>
<reference evidence="10 11" key="1">
    <citation type="submission" date="2018-12" db="EMBL/GenBank/DDBJ databases">
        <authorList>
            <consortium name="Pathogen Informatics"/>
        </authorList>
    </citation>
    <scope>NUCLEOTIDE SEQUENCE [LARGE SCALE GENOMIC DNA]</scope>
    <source>
        <strain evidence="10 11">NCTC12967</strain>
    </source>
</reference>
<comment type="subcellular location">
    <subcellularLocation>
        <location evidence="1 7">Cell membrane</location>
        <topology evidence="1 7">Multi-pass membrane protein</topology>
    </subcellularLocation>
</comment>
<dbReference type="GO" id="GO:0055085">
    <property type="term" value="P:transmembrane transport"/>
    <property type="evidence" value="ECO:0007669"/>
    <property type="project" value="InterPro"/>
</dbReference>
<dbReference type="SUPFAM" id="SSF161098">
    <property type="entry name" value="MetI-like"/>
    <property type="match status" value="1"/>
</dbReference>
<keyword evidence="6 7" id="KW-0472">Membrane</keyword>
<dbReference type="Proteomes" id="UP000677180">
    <property type="component" value="Chromosome"/>
</dbReference>
<dbReference type="OMA" id="FADIPVM"/>
<sequence>MTAATRSEQSRRDLTKSSPMGYAVAQLAKAASLIFAVSVITFFLAKVSGFNPVDAYFGSELTASPEQRAALASKWGLDQPTIVQFGLWWWNLLHGDLGTSLVFERPVTAVIGDALVNSSMLLFIAWLASGLLGAGLGIVAGKNQGRFLDRVISTVCYVFAAIPTFWFGIVLLLIFAVWLKWSPIGLSAPIGKTLAEATLAERLNHLVLPAATLSLVGISTITMQTRTRLIEEQNSDYALFARSRGETSWQFVWRHGLRNSLMPFVTLQFGSISEIIGGSVLAESVFSYAGLGAVTVTAGTKGDLPLLIGITVISSAIVFLGNLCANLLYPLIDPRIKETWS</sequence>
<feature type="domain" description="ABC transmembrane type-1" evidence="8">
    <location>
        <begin position="115"/>
        <end position="329"/>
    </location>
</feature>
<comment type="similarity">
    <text evidence="7">Belongs to the binding-protein-dependent transport system permease family.</text>
</comment>
<dbReference type="InterPro" id="IPR035906">
    <property type="entry name" value="MetI-like_sf"/>
</dbReference>
<proteinExistence type="inferred from homology"/>
<dbReference type="Proteomes" id="UP000273044">
    <property type="component" value="Chromosome"/>
</dbReference>
<feature type="transmembrane region" description="Helical" evidence="7">
    <location>
        <begin position="21"/>
        <end position="45"/>
    </location>
</feature>
<dbReference type="PANTHER" id="PTHR43163:SF6">
    <property type="entry name" value="DIPEPTIDE TRANSPORT SYSTEM PERMEASE PROTEIN DPPB-RELATED"/>
    <property type="match status" value="1"/>
</dbReference>
<dbReference type="RefSeq" id="WP_014846345.1">
    <property type="nucleotide sequence ID" value="NZ_CAUVFS010000001.1"/>
</dbReference>
<reference evidence="9" key="2">
    <citation type="submission" date="2021-03" db="EMBL/GenBank/DDBJ databases">
        <title>Human Oral Microbial Genomes.</title>
        <authorList>
            <person name="Johnston C.D."/>
            <person name="Chen T."/>
            <person name="Dewhirst F.E."/>
        </authorList>
    </citation>
    <scope>NUCLEOTIDE SEQUENCE</scope>
    <source>
        <strain evidence="9">F0714</strain>
    </source>
</reference>
<evidence type="ECO:0000256" key="7">
    <source>
        <dbReference type="RuleBase" id="RU363032"/>
    </source>
</evidence>
<keyword evidence="5 7" id="KW-1133">Transmembrane helix</keyword>
<gene>
    <name evidence="10" type="primary">nikB</name>
    <name evidence="9" type="ORF">J5A53_09365</name>
    <name evidence="10" type="ORF">NCTC12967_01238</name>
</gene>
<evidence type="ECO:0000256" key="4">
    <source>
        <dbReference type="ARBA" id="ARBA00022692"/>
    </source>
</evidence>
<keyword evidence="3" id="KW-1003">Cell membrane</keyword>
<keyword evidence="4 7" id="KW-0812">Transmembrane</keyword>
<dbReference type="EMBL" id="LR134406">
    <property type="protein sequence ID" value="VEH69957.1"/>
    <property type="molecule type" value="Genomic_DNA"/>
</dbReference>
<evidence type="ECO:0000313" key="10">
    <source>
        <dbReference type="EMBL" id="VEH69957.1"/>
    </source>
</evidence>
<dbReference type="InterPro" id="IPR000515">
    <property type="entry name" value="MetI-like"/>
</dbReference>
<dbReference type="Gene3D" id="1.10.3720.10">
    <property type="entry name" value="MetI-like"/>
    <property type="match status" value="1"/>
</dbReference>
<feature type="transmembrane region" description="Helical" evidence="7">
    <location>
        <begin position="151"/>
        <end position="179"/>
    </location>
</feature>
<evidence type="ECO:0000256" key="1">
    <source>
        <dbReference type="ARBA" id="ARBA00004651"/>
    </source>
</evidence>
<dbReference type="AlphaFoldDB" id="A0A3N4D251"/>
<feature type="transmembrane region" description="Helical" evidence="7">
    <location>
        <begin position="206"/>
        <end position="223"/>
    </location>
</feature>
<dbReference type="OrthoDB" id="147688at2"/>
<dbReference type="GO" id="GO:0005886">
    <property type="term" value="C:plasma membrane"/>
    <property type="evidence" value="ECO:0007669"/>
    <property type="project" value="UniProtKB-SubCell"/>
</dbReference>
<feature type="transmembrane region" description="Helical" evidence="7">
    <location>
        <begin position="264"/>
        <end position="286"/>
    </location>
</feature>
<evidence type="ECO:0000256" key="2">
    <source>
        <dbReference type="ARBA" id="ARBA00022448"/>
    </source>
</evidence>
<evidence type="ECO:0000313" key="11">
    <source>
        <dbReference type="Proteomes" id="UP000273044"/>
    </source>
</evidence>
<evidence type="ECO:0000259" key="8">
    <source>
        <dbReference type="PROSITE" id="PS50928"/>
    </source>
</evidence>
<keyword evidence="2 7" id="KW-0813">Transport</keyword>
<protein>
    <submittedName>
        <fullName evidence="9">ABC transporter permease</fullName>
    </submittedName>
    <submittedName>
        <fullName evidence="10">Nickel transport system permease protein nikB</fullName>
    </submittedName>
</protein>
<dbReference type="GeneID" id="64406715"/>
<dbReference type="Pfam" id="PF00528">
    <property type="entry name" value="BPD_transp_1"/>
    <property type="match status" value="1"/>
</dbReference>
<feature type="transmembrane region" description="Helical" evidence="7">
    <location>
        <begin position="306"/>
        <end position="329"/>
    </location>
</feature>
<dbReference type="EMBL" id="CP072385">
    <property type="protein sequence ID" value="QUC10022.1"/>
    <property type="molecule type" value="Genomic_DNA"/>
</dbReference>
<accession>A0A3N4D251</accession>
<dbReference type="PANTHER" id="PTHR43163">
    <property type="entry name" value="DIPEPTIDE TRANSPORT SYSTEM PERMEASE PROTEIN DPPB-RELATED"/>
    <property type="match status" value="1"/>
</dbReference>
<keyword evidence="11" id="KW-1185">Reference proteome</keyword>